<organism evidence="3 4">
    <name type="scientific">Miscanthus lutarioriparius</name>
    <dbReference type="NCBI Taxonomy" id="422564"/>
    <lineage>
        <taxon>Eukaryota</taxon>
        <taxon>Viridiplantae</taxon>
        <taxon>Streptophyta</taxon>
        <taxon>Embryophyta</taxon>
        <taxon>Tracheophyta</taxon>
        <taxon>Spermatophyta</taxon>
        <taxon>Magnoliopsida</taxon>
        <taxon>Liliopsida</taxon>
        <taxon>Poales</taxon>
        <taxon>Poaceae</taxon>
        <taxon>PACMAD clade</taxon>
        <taxon>Panicoideae</taxon>
        <taxon>Andropogonodae</taxon>
        <taxon>Andropogoneae</taxon>
        <taxon>Saccharinae</taxon>
        <taxon>Miscanthus</taxon>
    </lineage>
</organism>
<dbReference type="InterPro" id="IPR050425">
    <property type="entry name" value="NAD(P)_dehydrat-like"/>
</dbReference>
<evidence type="ECO:0000256" key="1">
    <source>
        <dbReference type="ARBA" id="ARBA00023002"/>
    </source>
</evidence>
<dbReference type="SUPFAM" id="SSF51735">
    <property type="entry name" value="NAD(P)-binding Rossmann-fold domains"/>
    <property type="match status" value="1"/>
</dbReference>
<dbReference type="InterPro" id="IPR036291">
    <property type="entry name" value="NAD(P)-bd_dom_sf"/>
</dbReference>
<dbReference type="GO" id="GO:0016616">
    <property type="term" value="F:oxidoreductase activity, acting on the CH-OH group of donors, NAD or NADP as acceptor"/>
    <property type="evidence" value="ECO:0007669"/>
    <property type="project" value="TreeGrafter"/>
</dbReference>
<dbReference type="InterPro" id="IPR001509">
    <property type="entry name" value="Epimerase_deHydtase"/>
</dbReference>
<name>A0A811N9H3_9POAL</name>
<dbReference type="PANTHER" id="PTHR10366:SF660">
    <property type="entry name" value="NAD(P)-BINDING ROSSMANN-FOLD SUPERFAMILY PROTEIN"/>
    <property type="match status" value="1"/>
</dbReference>
<dbReference type="Proteomes" id="UP000604825">
    <property type="component" value="Unassembled WGS sequence"/>
</dbReference>
<dbReference type="FunFam" id="3.40.50.720:FF:000219">
    <property type="entry name" value="Cinnamoyl-CoA reductase 1"/>
    <property type="match status" value="1"/>
</dbReference>
<feature type="domain" description="NAD-dependent epimerase/dehydratase" evidence="2">
    <location>
        <begin position="17"/>
        <end position="244"/>
    </location>
</feature>
<dbReference type="Gene3D" id="3.40.50.720">
    <property type="entry name" value="NAD(P)-binding Rossmann-like Domain"/>
    <property type="match status" value="1"/>
</dbReference>
<evidence type="ECO:0000313" key="3">
    <source>
        <dbReference type="EMBL" id="CAD6218698.1"/>
    </source>
</evidence>
<dbReference type="Pfam" id="PF01370">
    <property type="entry name" value="Epimerase"/>
    <property type="match status" value="1"/>
</dbReference>
<proteinExistence type="predicted"/>
<keyword evidence="1" id="KW-0560">Oxidoreductase</keyword>
<reference evidence="3" key="1">
    <citation type="submission" date="2020-10" db="EMBL/GenBank/DDBJ databases">
        <authorList>
            <person name="Han B."/>
            <person name="Lu T."/>
            <person name="Zhao Q."/>
            <person name="Huang X."/>
            <person name="Zhao Y."/>
        </authorList>
    </citation>
    <scope>NUCLEOTIDE SEQUENCE</scope>
</reference>
<comment type="caution">
    <text evidence="3">The sequence shown here is derived from an EMBL/GenBank/DDBJ whole genome shotgun (WGS) entry which is preliminary data.</text>
</comment>
<sequence length="337" mass="37097">MSAGRTEETAGSAETACVTGAGGYIASWLVKLLLSRGYTVHGTVRDLSDKKTAHLKRSENASENLKLFKADLLDYDAMAAAIAGCQGVFHVATPREMLGPAVTGTINVLKAASAANARRVVVVSSMVAVEINPKDWPKDKIKDESCWSDKEFCRNDENWYSVAKISSEEAALEHGKQTGLDVVTVNPALVFGPLLQPTLNTSCQFLVYFLKGGPDQMRNKLWHIVDVRDTADALLLVYETPEASGRHICAPHVISARGLLDMLKSMYPDDYPFLSKESIYDMDHPAPMTSDKLKKLGWKVRPLKETIVETVEFCQQAGFLEDLEGTPCRFPPLYNII</sequence>
<dbReference type="EMBL" id="CAJGYO010000003">
    <property type="protein sequence ID" value="CAD6218698.1"/>
    <property type="molecule type" value="Genomic_DNA"/>
</dbReference>
<dbReference type="PANTHER" id="PTHR10366">
    <property type="entry name" value="NAD DEPENDENT EPIMERASE/DEHYDRATASE"/>
    <property type="match status" value="1"/>
</dbReference>
<protein>
    <recommendedName>
        <fullName evidence="2">NAD-dependent epimerase/dehydratase domain-containing protein</fullName>
    </recommendedName>
</protein>
<dbReference type="CDD" id="cd08958">
    <property type="entry name" value="FR_SDR_e"/>
    <property type="match status" value="1"/>
</dbReference>
<dbReference type="AlphaFoldDB" id="A0A811N9H3"/>
<gene>
    <name evidence="3" type="ORF">NCGR_LOCUS12549</name>
</gene>
<accession>A0A811N9H3</accession>
<evidence type="ECO:0000313" key="4">
    <source>
        <dbReference type="Proteomes" id="UP000604825"/>
    </source>
</evidence>
<evidence type="ECO:0000259" key="2">
    <source>
        <dbReference type="Pfam" id="PF01370"/>
    </source>
</evidence>
<dbReference type="OrthoDB" id="2735536at2759"/>
<keyword evidence="4" id="KW-1185">Reference proteome</keyword>